<dbReference type="InterPro" id="IPR039424">
    <property type="entry name" value="SBP_5"/>
</dbReference>
<evidence type="ECO:0000256" key="1">
    <source>
        <dbReference type="ARBA" id="ARBA00005695"/>
    </source>
</evidence>
<dbReference type="Pfam" id="PF00496">
    <property type="entry name" value="SBP_bac_5"/>
    <property type="match status" value="1"/>
</dbReference>
<dbReference type="PANTHER" id="PTHR30290:SF9">
    <property type="entry name" value="OLIGOPEPTIDE-BINDING PROTEIN APPA"/>
    <property type="match status" value="1"/>
</dbReference>
<keyword evidence="3" id="KW-0732">Signal</keyword>
<evidence type="ECO:0000256" key="2">
    <source>
        <dbReference type="ARBA" id="ARBA00022448"/>
    </source>
</evidence>
<keyword evidence="2" id="KW-0813">Transport</keyword>
<dbReference type="Gene3D" id="3.40.190.10">
    <property type="entry name" value="Periplasmic binding protein-like II"/>
    <property type="match status" value="1"/>
</dbReference>
<dbReference type="InterPro" id="IPR000914">
    <property type="entry name" value="SBP_5_dom"/>
</dbReference>
<dbReference type="SUPFAM" id="SSF53850">
    <property type="entry name" value="Periplasmic binding protein-like II"/>
    <property type="match status" value="1"/>
</dbReference>
<dbReference type="EMBL" id="BART01015552">
    <property type="protein sequence ID" value="GAG85987.1"/>
    <property type="molecule type" value="Genomic_DNA"/>
</dbReference>
<accession>X1BY11</accession>
<sequence>INDAITRNNAMLGHTIDYLIGSITSLFPTFDAHPLITHQSGIKSLSYYYLSMNNNRINRTWRQAISYGINYTYITEELQDGTVYRSNGPLAPDFPGYDPNIQAADYNLTKARELVVSMGFGDMGWSNAQWVAANFVAWNFSYNIGNDFREGLLILLMDNLDLIGIEVIDQGCIWYHIKCDRERGEFFWTGWGPDYLSPFNMIAPLFSNKSASNRALYHNHSVEMWLEQVLTETNAATRQALYSNILHQIVEVDMPHAFGYHPYYHSVHSADILGVPYNAMGSIYIYPMYRV</sequence>
<proteinExistence type="inferred from homology"/>
<name>X1BY11_9ZZZZ</name>
<organism evidence="5">
    <name type="scientific">marine sediment metagenome</name>
    <dbReference type="NCBI Taxonomy" id="412755"/>
    <lineage>
        <taxon>unclassified sequences</taxon>
        <taxon>metagenomes</taxon>
        <taxon>ecological metagenomes</taxon>
    </lineage>
</organism>
<evidence type="ECO:0000313" key="5">
    <source>
        <dbReference type="EMBL" id="GAG85987.1"/>
    </source>
</evidence>
<dbReference type="GO" id="GO:1904680">
    <property type="term" value="F:peptide transmembrane transporter activity"/>
    <property type="evidence" value="ECO:0007669"/>
    <property type="project" value="TreeGrafter"/>
</dbReference>
<reference evidence="5" key="1">
    <citation type="journal article" date="2014" name="Front. Microbiol.">
        <title>High frequency of phylogenetically diverse reductive dehalogenase-homologous genes in deep subseafloor sedimentary metagenomes.</title>
        <authorList>
            <person name="Kawai M."/>
            <person name="Futagami T."/>
            <person name="Toyoda A."/>
            <person name="Takaki Y."/>
            <person name="Nishi S."/>
            <person name="Hori S."/>
            <person name="Arai W."/>
            <person name="Tsubouchi T."/>
            <person name="Morono Y."/>
            <person name="Uchiyama I."/>
            <person name="Ito T."/>
            <person name="Fujiyama A."/>
            <person name="Inagaki F."/>
            <person name="Takami H."/>
        </authorList>
    </citation>
    <scope>NUCLEOTIDE SEQUENCE</scope>
    <source>
        <strain evidence="5">Expedition CK06-06</strain>
    </source>
</reference>
<dbReference type="PANTHER" id="PTHR30290">
    <property type="entry name" value="PERIPLASMIC BINDING COMPONENT OF ABC TRANSPORTER"/>
    <property type="match status" value="1"/>
</dbReference>
<feature type="domain" description="Solute-binding protein family 5" evidence="4">
    <location>
        <begin position="1"/>
        <end position="212"/>
    </location>
</feature>
<evidence type="ECO:0000259" key="4">
    <source>
        <dbReference type="Pfam" id="PF00496"/>
    </source>
</evidence>
<gene>
    <name evidence="5" type="ORF">S01H4_30176</name>
</gene>
<protein>
    <recommendedName>
        <fullName evidence="4">Solute-binding protein family 5 domain-containing protein</fullName>
    </recommendedName>
</protein>
<dbReference type="GO" id="GO:0015833">
    <property type="term" value="P:peptide transport"/>
    <property type="evidence" value="ECO:0007669"/>
    <property type="project" value="TreeGrafter"/>
</dbReference>
<dbReference type="AlphaFoldDB" id="X1BY11"/>
<feature type="non-terminal residue" evidence="5">
    <location>
        <position position="1"/>
    </location>
</feature>
<dbReference type="Gene3D" id="3.10.105.10">
    <property type="entry name" value="Dipeptide-binding Protein, Domain 3"/>
    <property type="match status" value="1"/>
</dbReference>
<comment type="caution">
    <text evidence="5">The sequence shown here is derived from an EMBL/GenBank/DDBJ whole genome shotgun (WGS) entry which is preliminary data.</text>
</comment>
<evidence type="ECO:0000256" key="3">
    <source>
        <dbReference type="ARBA" id="ARBA00022729"/>
    </source>
</evidence>
<comment type="similarity">
    <text evidence="1">Belongs to the bacterial solute-binding protein 5 family.</text>
</comment>